<dbReference type="InterPro" id="IPR017441">
    <property type="entry name" value="Protein_kinase_ATP_BS"/>
</dbReference>
<feature type="region of interest" description="Disordered" evidence="7">
    <location>
        <begin position="707"/>
        <end position="747"/>
    </location>
</feature>
<evidence type="ECO:0000259" key="9">
    <source>
        <dbReference type="PROSITE" id="PS50011"/>
    </source>
</evidence>
<feature type="compositionally biased region" description="Basic and acidic residues" evidence="7">
    <location>
        <begin position="41"/>
        <end position="50"/>
    </location>
</feature>
<dbReference type="SUPFAM" id="SSF56112">
    <property type="entry name" value="Protein kinase-like (PK-like)"/>
    <property type="match status" value="1"/>
</dbReference>
<dbReference type="Gene3D" id="1.10.510.10">
    <property type="entry name" value="Transferase(Phosphotransferase) domain 1"/>
    <property type="match status" value="3"/>
</dbReference>
<feature type="region of interest" description="Disordered" evidence="7">
    <location>
        <begin position="1044"/>
        <end position="1071"/>
    </location>
</feature>
<dbReference type="Proteomes" id="UP000221165">
    <property type="component" value="Unassembled WGS sequence"/>
</dbReference>
<feature type="compositionally biased region" description="Basic and acidic residues" evidence="7">
    <location>
        <begin position="953"/>
        <end position="978"/>
    </location>
</feature>
<dbReference type="SUPFAM" id="SSF50729">
    <property type="entry name" value="PH domain-like"/>
    <property type="match status" value="1"/>
</dbReference>
<sequence>KRKSRNGGRSSQPQWEATYAGQAGRRRLRFLSLLSPTRRWAALDHRDTLKAEGGQEGAEEEEVEEGTHHRDLANIKPREGLRENQEHSAARVERRPVSGPASESKVQEEPFQVQKMAETKTEKRPSGLTVASGGFCGSSQGSKRRGAAAQMTVTSKENHEEEASSVESQHQSLHSVTKEEMSTPYVAAQAGQFLHAGDTDGGVKTEMPKQFAASPADWAPCPRGSCSLVVGRDIDCKSNVGSSRSTSRTDRSRRRRRGCGGVVSPPLQDIAKGRKNNRAMSLGRSSGVSTAADARSLLMTQVGKQGSEDLQGVLGEDEQLQMHGWLWKDDSSASSARWCKTRSSSPTFNSPGGGTRGRFGFEILRPTGRVAKRLYAMTEEERHEWIDALQTACGVEDFHDFYRIHAEHVIGRGKFATVKLAHEKETGKLVAVKILKKGSDVLSSDDKEFARREMEVVKVLQHPNLIKTLDVFDRSCTAPYAYIVMELLPHRDLATLIKLSRCIQYLAIKLLRKQESGQSSAAFSSFSSPSSCSSSSRNSGHSNIKELFCPVSSADSPSRAGAHVLSAVAADDHTLCSISPNLAPSLSHGLSDFCRLLPPETCLLFESGGWLLKERVIVDIVLGLLKATRHMHSKGVVHRDLKPENLLLVLRPPSGKSGAEAEDTRVIGGERQDDEWGACRRGFNCVQRSLKELTGHSLENLREFKDYPREGWPDTKDGDSSFELPKTAQEASEREGGHSTACAPVPNSLRGVALSPANARTALDSRRPWRGGLSGTRDSRDVLEAYGSDCCMSGTRGADSGVSPNLVFALAGGKSTVPSKGERGPSKDLGLREGILGGVGVRREEDSWQGERPPASACSSSVPVIVISRVDEEASHVSALPPDDSADMTHSFALTGGSCLPESAEALPKPGNAFLSPGSLSTSLRSSIYRDGSDMSGRETEGSTAESSPSSRQEIRRKGIDESGKKPSAEQEERRNSEDTVPAGAGNRLRWRRDSAGGSTDRRAGETPVRALCVSYHEQEHKADEGSLSCYSDAILRQQMHGHGDHISGAVQPVASESSVAKREASAAHQPPGPCAFFYGGGCSSTEDLTGSFRGAGGHRRWDDADPLIEELRGFPNTVLTSKEREEMEKVVPAFLSFHRSRGKKLSSVRHDSKNVSLRRVDGQPCNARSDSEGSAVPGRARNVTTGFLKHGSEAAEKDAPGPYSQSVRAAALGHPHVGALGGVNDPCPPPSCVGGFSPSSGPRSSCPSSVSPSSPPVSSLSPGPGHRTGMSGSLAGQLSPASAASGSSSPQRQTTSSLSPSPPPVRNNRLAPPPPPKHLLLRDFLPPPSTCTSAFSSSDAEELTQGVSPSNTVDSDRSASQSACLLTPENLKKPHASPYTRDKPETSAAASSAVAEHCNKGSAARQTGSFVHQRVVSSTARPTFSSDVREDFASPKRRQRPPPGPGNELERLQWCIRVLEEVQDRLISVKVADFGLSAVLAPNWRATDALGTLAYAAPEVILGVEYDKAVDMWSIGVITFELLSQGVLPFPGKTESEIGISILERRFSFDAQSNRSCPLVKPSVPAEARDFVSRLLCPPQSRMTCEEALHHPWVRNADTSDRHFFEGSKLNALKLGNGS</sequence>
<feature type="region of interest" description="Disordered" evidence="7">
    <location>
        <begin position="1237"/>
        <end position="1448"/>
    </location>
</feature>
<dbReference type="GO" id="GO:0005524">
    <property type="term" value="F:ATP binding"/>
    <property type="evidence" value="ECO:0007669"/>
    <property type="project" value="UniProtKB-UniRule"/>
</dbReference>
<keyword evidence="5 6" id="KW-0067">ATP-binding</keyword>
<protein>
    <submittedName>
        <fullName evidence="10">Protein kinase domain-containing protein</fullName>
    </submittedName>
</protein>
<feature type="compositionally biased region" description="Basic and acidic residues" evidence="7">
    <location>
        <begin position="931"/>
        <end position="941"/>
    </location>
</feature>
<dbReference type="GeneID" id="94433192"/>
<comment type="caution">
    <text evidence="10">The sequence shown here is derived from an EMBL/GenBank/DDBJ whole genome shotgun (WGS) entry which is preliminary data.</text>
</comment>
<feature type="compositionally biased region" description="Polar residues" evidence="7">
    <location>
        <begin position="165"/>
        <end position="175"/>
    </location>
</feature>
<evidence type="ECO:0000256" key="6">
    <source>
        <dbReference type="PROSITE-ProRule" id="PRU10141"/>
    </source>
</evidence>
<feature type="binding site" evidence="6">
    <location>
        <position position="433"/>
    </location>
    <ligand>
        <name>ATP</name>
        <dbReference type="ChEBI" id="CHEBI:30616"/>
    </ligand>
</feature>
<feature type="region of interest" description="Disordered" evidence="7">
    <location>
        <begin position="41"/>
        <end position="179"/>
    </location>
</feature>
<feature type="domain" description="PH" evidence="8">
    <location>
        <begin position="361"/>
        <end position="394"/>
    </location>
</feature>
<evidence type="ECO:0000256" key="5">
    <source>
        <dbReference type="ARBA" id="ARBA00022840"/>
    </source>
</evidence>
<feature type="compositionally biased region" description="Basic and acidic residues" evidence="7">
    <location>
        <begin position="992"/>
        <end position="1005"/>
    </location>
</feature>
<evidence type="ECO:0000313" key="11">
    <source>
        <dbReference type="Proteomes" id="UP000221165"/>
    </source>
</evidence>
<feature type="compositionally biased region" description="Basic and acidic residues" evidence="7">
    <location>
        <begin position="65"/>
        <end position="96"/>
    </location>
</feature>
<keyword evidence="4 10" id="KW-0418">Kinase</keyword>
<dbReference type="PROSITE" id="PS50003">
    <property type="entry name" value="PH_DOMAIN"/>
    <property type="match status" value="1"/>
</dbReference>
<keyword evidence="3 6" id="KW-0547">Nucleotide-binding</keyword>
<dbReference type="PROSITE" id="PS00108">
    <property type="entry name" value="PROTEIN_KINASE_ST"/>
    <property type="match status" value="1"/>
</dbReference>
<dbReference type="OrthoDB" id="377346at2759"/>
<gene>
    <name evidence="10" type="ORF">CSUI_009872</name>
</gene>
<organism evidence="10 11">
    <name type="scientific">Cystoisospora suis</name>
    <dbReference type="NCBI Taxonomy" id="483139"/>
    <lineage>
        <taxon>Eukaryota</taxon>
        <taxon>Sar</taxon>
        <taxon>Alveolata</taxon>
        <taxon>Apicomplexa</taxon>
        <taxon>Conoidasida</taxon>
        <taxon>Coccidia</taxon>
        <taxon>Eucoccidiorida</taxon>
        <taxon>Eimeriorina</taxon>
        <taxon>Sarcocystidae</taxon>
        <taxon>Cystoisospora</taxon>
    </lineage>
</organism>
<feature type="compositionally biased region" description="Low complexity" evidence="7">
    <location>
        <begin position="915"/>
        <end position="927"/>
    </location>
</feature>
<feature type="region of interest" description="Disordered" evidence="7">
    <location>
        <begin position="910"/>
        <end position="1005"/>
    </location>
</feature>
<evidence type="ECO:0000313" key="10">
    <source>
        <dbReference type="EMBL" id="PHJ16315.1"/>
    </source>
</evidence>
<feature type="region of interest" description="Disordered" evidence="7">
    <location>
        <begin position="237"/>
        <end position="287"/>
    </location>
</feature>
<dbReference type="SMART" id="SM00220">
    <property type="entry name" value="S_TKc"/>
    <property type="match status" value="1"/>
</dbReference>
<dbReference type="EMBL" id="MIGC01006219">
    <property type="protein sequence ID" value="PHJ16315.1"/>
    <property type="molecule type" value="Genomic_DNA"/>
</dbReference>
<evidence type="ECO:0000256" key="2">
    <source>
        <dbReference type="ARBA" id="ARBA00022679"/>
    </source>
</evidence>
<feature type="non-terminal residue" evidence="10">
    <location>
        <position position="1"/>
    </location>
</feature>
<feature type="domain" description="Protein kinase" evidence="9">
    <location>
        <begin position="1275"/>
        <end position="1595"/>
    </location>
</feature>
<evidence type="ECO:0000256" key="4">
    <source>
        <dbReference type="ARBA" id="ARBA00022777"/>
    </source>
</evidence>
<dbReference type="InterPro" id="IPR011009">
    <property type="entry name" value="Kinase-like_dom_sf"/>
</dbReference>
<dbReference type="VEuPathDB" id="ToxoDB:CSUI_009872"/>
<dbReference type="InterPro" id="IPR001849">
    <property type="entry name" value="PH_domain"/>
</dbReference>
<dbReference type="InterPro" id="IPR050205">
    <property type="entry name" value="CDPK_Ser/Thr_kinases"/>
</dbReference>
<feature type="region of interest" description="Disordered" evidence="7">
    <location>
        <begin position="1"/>
        <end position="22"/>
    </location>
</feature>
<feature type="compositionally biased region" description="Polar residues" evidence="7">
    <location>
        <begin position="942"/>
        <end position="952"/>
    </location>
</feature>
<dbReference type="PANTHER" id="PTHR24349">
    <property type="entry name" value="SERINE/THREONINE-PROTEIN KINASE"/>
    <property type="match status" value="1"/>
</dbReference>
<name>A0A2C6KIK1_9APIC</name>
<evidence type="ECO:0000259" key="8">
    <source>
        <dbReference type="PROSITE" id="PS50003"/>
    </source>
</evidence>
<reference evidence="10 11" key="1">
    <citation type="journal article" date="2017" name="Int. J. Parasitol.">
        <title>The genome of the protozoan parasite Cystoisospora suis and a reverse vaccinology approach to identify vaccine candidates.</title>
        <authorList>
            <person name="Palmieri N."/>
            <person name="Shrestha A."/>
            <person name="Ruttkowski B."/>
            <person name="Beck T."/>
            <person name="Vogl C."/>
            <person name="Tomley F."/>
            <person name="Blake D.P."/>
            <person name="Joachim A."/>
        </authorList>
    </citation>
    <scope>NUCLEOTIDE SEQUENCE [LARGE SCALE GENOMIC DNA]</scope>
    <source>
        <strain evidence="10 11">Wien I</strain>
    </source>
</reference>
<dbReference type="RefSeq" id="XP_067918044.1">
    <property type="nucleotide sequence ID" value="XM_068069981.1"/>
</dbReference>
<dbReference type="PROSITE" id="PS00107">
    <property type="entry name" value="PROTEIN_KINASE_ATP"/>
    <property type="match status" value="1"/>
</dbReference>
<feature type="compositionally biased region" description="Pro residues" evidence="7">
    <location>
        <begin position="1301"/>
        <end position="1318"/>
    </location>
</feature>
<evidence type="ECO:0000256" key="3">
    <source>
        <dbReference type="ARBA" id="ARBA00022741"/>
    </source>
</evidence>
<keyword evidence="11" id="KW-1185">Reference proteome</keyword>
<accession>A0A2C6KIK1</accession>
<dbReference type="InterPro" id="IPR008271">
    <property type="entry name" value="Ser/Thr_kinase_AS"/>
</dbReference>
<dbReference type="GO" id="GO:0004674">
    <property type="term" value="F:protein serine/threonine kinase activity"/>
    <property type="evidence" value="ECO:0007669"/>
    <property type="project" value="UniProtKB-KW"/>
</dbReference>
<feature type="compositionally biased region" description="Polar residues" evidence="7">
    <location>
        <begin position="1405"/>
        <end position="1427"/>
    </location>
</feature>
<feature type="domain" description="Protein kinase" evidence="9">
    <location>
        <begin position="404"/>
        <end position="849"/>
    </location>
</feature>
<feature type="compositionally biased region" description="Polar residues" evidence="7">
    <location>
        <begin position="1346"/>
        <end position="1365"/>
    </location>
</feature>
<evidence type="ECO:0000256" key="7">
    <source>
        <dbReference type="SAM" id="MobiDB-lite"/>
    </source>
</evidence>
<feature type="region of interest" description="Disordered" evidence="7">
    <location>
        <begin position="1162"/>
        <end position="1182"/>
    </location>
</feature>
<evidence type="ECO:0000256" key="1">
    <source>
        <dbReference type="ARBA" id="ARBA00022527"/>
    </source>
</evidence>
<keyword evidence="1" id="KW-0723">Serine/threonine-protein kinase</keyword>
<feature type="compositionally biased region" description="Low complexity" evidence="7">
    <location>
        <begin position="1237"/>
        <end position="1300"/>
    </location>
</feature>
<dbReference type="InterPro" id="IPR000719">
    <property type="entry name" value="Prot_kinase_dom"/>
</dbReference>
<dbReference type="Pfam" id="PF00069">
    <property type="entry name" value="Pkinase"/>
    <property type="match status" value="3"/>
</dbReference>
<proteinExistence type="predicted"/>
<feature type="compositionally biased region" description="Basic and acidic residues" evidence="7">
    <location>
        <begin position="707"/>
        <end position="719"/>
    </location>
</feature>
<dbReference type="PROSITE" id="PS50011">
    <property type="entry name" value="PROTEIN_KINASE_DOM"/>
    <property type="match status" value="2"/>
</dbReference>
<keyword evidence="2" id="KW-0808">Transferase</keyword>